<comment type="caution">
    <text evidence="2">The sequence shown here is derived from an EMBL/GenBank/DDBJ whole genome shotgun (WGS) entry which is preliminary data.</text>
</comment>
<organism evidence="2 3">
    <name type="scientific">Lomentospora prolificans</name>
    <dbReference type="NCBI Taxonomy" id="41688"/>
    <lineage>
        <taxon>Eukaryota</taxon>
        <taxon>Fungi</taxon>
        <taxon>Dikarya</taxon>
        <taxon>Ascomycota</taxon>
        <taxon>Pezizomycotina</taxon>
        <taxon>Sordariomycetes</taxon>
        <taxon>Hypocreomycetidae</taxon>
        <taxon>Microascales</taxon>
        <taxon>Microascaceae</taxon>
        <taxon>Lomentospora</taxon>
    </lineage>
</organism>
<dbReference type="STRING" id="41688.A0A2N3NCL9"/>
<gene>
    <name evidence="2" type="ORF">jhhlp_001921</name>
</gene>
<keyword evidence="3" id="KW-1185">Reference proteome</keyword>
<accession>A0A2N3NCL9</accession>
<feature type="compositionally biased region" description="Low complexity" evidence="1">
    <location>
        <begin position="222"/>
        <end position="231"/>
    </location>
</feature>
<evidence type="ECO:0000313" key="2">
    <source>
        <dbReference type="EMBL" id="PKS10171.1"/>
    </source>
</evidence>
<name>A0A2N3NCL9_9PEZI</name>
<feature type="region of interest" description="Disordered" evidence="1">
    <location>
        <begin position="1"/>
        <end position="201"/>
    </location>
</feature>
<evidence type="ECO:0000256" key="1">
    <source>
        <dbReference type="SAM" id="MobiDB-lite"/>
    </source>
</evidence>
<dbReference type="OrthoDB" id="3357271at2759"/>
<dbReference type="EMBL" id="NLAX01000008">
    <property type="protein sequence ID" value="PKS10171.1"/>
    <property type="molecule type" value="Genomic_DNA"/>
</dbReference>
<evidence type="ECO:0000313" key="3">
    <source>
        <dbReference type="Proteomes" id="UP000233524"/>
    </source>
</evidence>
<feature type="compositionally biased region" description="Basic residues" evidence="1">
    <location>
        <begin position="237"/>
        <end position="251"/>
    </location>
</feature>
<sequence length="274" mass="29063">MDSLKEKFNSVRGDGIRNQVTSKFSRGEKAPAHSGYAPRPINELRDPSTFEPPPKRNPSALSRPPPVLDRIVQALDDLPHCPGVFLRKTSSRPPPRLPPRSQPTSPTQADPHLNQSAVSRLGAAGVSVPGFGISPTSSSNPPPPPAQGTTWAQKQAALRTARDFHKDPSSVSLQDARSAASTANNFRQRHGEQVTTGVRTANNFNQKYGIANRVQGFATGQAAQPATETAPPAVPAAKKKPPPPPPPKKRFGANSPAAADTPPPLPLGTKPRST</sequence>
<feature type="compositionally biased region" description="Polar residues" evidence="1">
    <location>
        <begin position="169"/>
        <end position="186"/>
    </location>
</feature>
<proteinExistence type="predicted"/>
<reference evidence="2 3" key="1">
    <citation type="journal article" date="2017" name="G3 (Bethesda)">
        <title>First Draft Genome Sequence of the Pathogenic Fungus Lomentospora prolificans (Formerly Scedosporium prolificans).</title>
        <authorList>
            <person name="Luo R."/>
            <person name="Zimin A."/>
            <person name="Workman R."/>
            <person name="Fan Y."/>
            <person name="Pertea G."/>
            <person name="Grossman N."/>
            <person name="Wear M.P."/>
            <person name="Jia B."/>
            <person name="Miller H."/>
            <person name="Casadevall A."/>
            <person name="Timp W."/>
            <person name="Zhang S.X."/>
            <person name="Salzberg S.L."/>
        </authorList>
    </citation>
    <scope>NUCLEOTIDE SEQUENCE [LARGE SCALE GENOMIC DNA]</scope>
    <source>
        <strain evidence="2 3">JHH-5317</strain>
    </source>
</reference>
<dbReference type="AlphaFoldDB" id="A0A2N3NCL9"/>
<protein>
    <submittedName>
        <fullName evidence="2">Uncharacterized protein</fullName>
    </submittedName>
</protein>
<feature type="compositionally biased region" description="Pro residues" evidence="1">
    <location>
        <begin position="92"/>
        <end position="101"/>
    </location>
</feature>
<feature type="region of interest" description="Disordered" evidence="1">
    <location>
        <begin position="219"/>
        <end position="274"/>
    </location>
</feature>
<dbReference type="Proteomes" id="UP000233524">
    <property type="component" value="Unassembled WGS sequence"/>
</dbReference>
<dbReference type="VEuPathDB" id="FungiDB:jhhlp_001921"/>
<dbReference type="InParanoid" id="A0A2N3NCL9"/>